<evidence type="ECO:0000313" key="3">
    <source>
        <dbReference type="Proteomes" id="UP000236151"/>
    </source>
</evidence>
<dbReference type="Pfam" id="PF14287">
    <property type="entry name" value="DUF4368"/>
    <property type="match status" value="1"/>
</dbReference>
<reference evidence="2 3" key="1">
    <citation type="submission" date="2017-06" db="EMBL/GenBank/DDBJ databases">
        <title>Investigating the central metabolism of Clostridium thermosuccinogenes.</title>
        <authorList>
            <person name="Koendjbiharie J.G."/>
            <person name="van Kranenburg R."/>
        </authorList>
    </citation>
    <scope>NUCLEOTIDE SEQUENCE [LARGE SCALE GENOMIC DNA]</scope>
    <source>
        <strain evidence="2 3">DSM 5806</strain>
    </source>
</reference>
<proteinExistence type="predicted"/>
<dbReference type="EMBL" id="NIOJ01000066">
    <property type="protein sequence ID" value="PNT95476.1"/>
    <property type="molecule type" value="Genomic_DNA"/>
</dbReference>
<organism evidence="2 3">
    <name type="scientific">Clostridium thermosuccinogenes</name>
    <dbReference type="NCBI Taxonomy" id="84032"/>
    <lineage>
        <taxon>Bacteria</taxon>
        <taxon>Bacillati</taxon>
        <taxon>Bacillota</taxon>
        <taxon>Clostridia</taxon>
        <taxon>Eubacteriales</taxon>
        <taxon>Clostridiaceae</taxon>
        <taxon>Clostridium</taxon>
    </lineage>
</organism>
<name>A0A2K2F7S4_9CLOT</name>
<comment type="caution">
    <text evidence="2">The sequence shown here is derived from an EMBL/GenBank/DDBJ whole genome shotgun (WGS) entry which is preliminary data.</text>
</comment>
<evidence type="ECO:0000259" key="1">
    <source>
        <dbReference type="Pfam" id="PF14287"/>
    </source>
</evidence>
<feature type="domain" description="DUF4368" evidence="1">
    <location>
        <begin position="17"/>
        <end position="62"/>
    </location>
</feature>
<sequence>MRLAGLNSKKEQSDRMSREREFFINYVKKFTKFETLDRTALVRPIIKIYIYEDRTIHIHYNFRSTKEA</sequence>
<evidence type="ECO:0000313" key="2">
    <source>
        <dbReference type="EMBL" id="PNT95476.1"/>
    </source>
</evidence>
<dbReference type="KEGG" id="cthd:CDO33_18605"/>
<keyword evidence="3" id="KW-1185">Reference proteome</keyword>
<accession>A0A2K2F7S4</accession>
<dbReference type="Proteomes" id="UP000236151">
    <property type="component" value="Unassembled WGS sequence"/>
</dbReference>
<protein>
    <recommendedName>
        <fullName evidence="1">DUF4368 domain-containing protein</fullName>
    </recommendedName>
</protein>
<gene>
    <name evidence="2" type="ORF">CDQ84_17070</name>
</gene>
<dbReference type="AlphaFoldDB" id="A0A2K2F7S4"/>
<dbReference type="InterPro" id="IPR025378">
    <property type="entry name" value="DUF4368"/>
</dbReference>